<dbReference type="CDD" id="cd22456">
    <property type="entry name" value="KH-I_Rnc1_rpt2"/>
    <property type="match status" value="1"/>
</dbReference>
<dbReference type="Pfam" id="PF00013">
    <property type="entry name" value="KH_1"/>
    <property type="match status" value="3"/>
</dbReference>
<feature type="domain" description="K Homology" evidence="4">
    <location>
        <begin position="171"/>
        <end position="242"/>
    </location>
</feature>
<dbReference type="AlphaFoldDB" id="A0A2T9YYF0"/>
<dbReference type="EMBL" id="MBFR01000013">
    <property type="protein sequence ID" value="PVU97372.1"/>
    <property type="molecule type" value="Genomic_DNA"/>
</dbReference>
<gene>
    <name evidence="5" type="ORF">BB561_000584</name>
</gene>
<comment type="caution">
    <text evidence="5">The sequence shown here is derived from an EMBL/GenBank/DDBJ whole genome shotgun (WGS) entry which is preliminary data.</text>
</comment>
<dbReference type="STRING" id="133385.A0A2T9YYF0"/>
<keyword evidence="2" id="KW-0694">RNA-binding</keyword>
<dbReference type="InterPro" id="IPR004087">
    <property type="entry name" value="KH_dom"/>
</dbReference>
<feature type="domain" description="K Homology" evidence="4">
    <location>
        <begin position="386"/>
        <end position="457"/>
    </location>
</feature>
<dbReference type="Proteomes" id="UP000245383">
    <property type="component" value="Unassembled WGS sequence"/>
</dbReference>
<dbReference type="InterPro" id="IPR036612">
    <property type="entry name" value="KH_dom_type_1_sf"/>
</dbReference>
<name>A0A2T9YYF0_9FUNG</name>
<dbReference type="SUPFAM" id="SSF54791">
    <property type="entry name" value="Eukaryotic type KH-domain (KH-domain type I)"/>
    <property type="match status" value="3"/>
</dbReference>
<feature type="region of interest" description="Disordered" evidence="3">
    <location>
        <begin position="349"/>
        <end position="368"/>
    </location>
</feature>
<evidence type="ECO:0000313" key="5">
    <source>
        <dbReference type="EMBL" id="PVU97372.1"/>
    </source>
</evidence>
<feature type="compositionally biased region" description="Polar residues" evidence="3">
    <location>
        <begin position="355"/>
        <end position="368"/>
    </location>
</feature>
<dbReference type="PANTHER" id="PTHR10288">
    <property type="entry name" value="KH DOMAIN CONTAINING RNA BINDING PROTEIN"/>
    <property type="match status" value="1"/>
</dbReference>
<keyword evidence="6" id="KW-1185">Reference proteome</keyword>
<sequence length="482" mass="52710">MYSIDSTIDSCDLAGELNELSLSNNQLNFIKNPPINSISSTSPFPPTMNAPDDSVSKSEHADQVLLDSCTPNTEDSQLTLRALVTTREAGIVIGKGGKNVADLREISDVKAGVSKVIPGIYDRILSITGHLKDVARAYEFVANALVGNQTTIDTTNLSPILSSFSKPKHSRHVIIRILISHSLMGTIIGKQGLKIKNIQDKSGTKLIAAKEMLPQSTERVVEIHGPAESIYTAIYEIGKCLIEDWERGVGTVLYNPTARVPSVSSNSNPYVNNARSSMDYSLSDTNHIYSHQNTYSSSNSIGFPPGFSRQRSHTISATMNKNYNNKNYLSTVQSQFPTSNSMNTFEFPQSYDFPSESQPPSSTNNYNRIRSFSVSSKSLFNPPPPNIKTQEISIPSDMVGCIIGKAGSRISEIRRLSKTRIEIAKSSDPVSGERLFTITGTNENSDIALYLISGQLEAEKKRRLANAQLAADIESIHEPATN</sequence>
<dbReference type="PROSITE" id="PS50084">
    <property type="entry name" value="KH_TYPE_1"/>
    <property type="match status" value="3"/>
</dbReference>
<dbReference type="OrthoDB" id="1937934at2759"/>
<feature type="domain" description="K Homology" evidence="4">
    <location>
        <begin position="76"/>
        <end position="146"/>
    </location>
</feature>
<evidence type="ECO:0000313" key="6">
    <source>
        <dbReference type="Proteomes" id="UP000245383"/>
    </source>
</evidence>
<organism evidence="5 6">
    <name type="scientific">Smittium simulii</name>
    <dbReference type="NCBI Taxonomy" id="133385"/>
    <lineage>
        <taxon>Eukaryota</taxon>
        <taxon>Fungi</taxon>
        <taxon>Fungi incertae sedis</taxon>
        <taxon>Zoopagomycota</taxon>
        <taxon>Kickxellomycotina</taxon>
        <taxon>Harpellomycetes</taxon>
        <taxon>Harpellales</taxon>
        <taxon>Legeriomycetaceae</taxon>
        <taxon>Smittium</taxon>
    </lineage>
</organism>
<evidence type="ECO:0000256" key="1">
    <source>
        <dbReference type="ARBA" id="ARBA00022737"/>
    </source>
</evidence>
<dbReference type="Gene3D" id="3.30.1370.10">
    <property type="entry name" value="K Homology domain, type 1"/>
    <property type="match status" value="3"/>
</dbReference>
<evidence type="ECO:0000256" key="2">
    <source>
        <dbReference type="PROSITE-ProRule" id="PRU00117"/>
    </source>
</evidence>
<evidence type="ECO:0000259" key="4">
    <source>
        <dbReference type="SMART" id="SM00322"/>
    </source>
</evidence>
<reference evidence="5 6" key="1">
    <citation type="journal article" date="2018" name="MBio">
        <title>Comparative Genomics Reveals the Core Gene Toolbox for the Fungus-Insect Symbiosis.</title>
        <authorList>
            <person name="Wang Y."/>
            <person name="Stata M."/>
            <person name="Wang W."/>
            <person name="Stajich J.E."/>
            <person name="White M.M."/>
            <person name="Moncalvo J.M."/>
        </authorList>
    </citation>
    <scope>NUCLEOTIDE SEQUENCE [LARGE SCALE GENOMIC DNA]</scope>
    <source>
        <strain evidence="5 6">SWE-8-4</strain>
    </source>
</reference>
<dbReference type="CDD" id="cd22455">
    <property type="entry name" value="KH-I_Rnc1_rpt1"/>
    <property type="match status" value="1"/>
</dbReference>
<protein>
    <recommendedName>
        <fullName evidence="4">K Homology domain-containing protein</fullName>
    </recommendedName>
</protein>
<dbReference type="SMART" id="SM00322">
    <property type="entry name" value="KH"/>
    <property type="match status" value="3"/>
</dbReference>
<accession>A0A2T9YYF0</accession>
<dbReference type="GO" id="GO:0003723">
    <property type="term" value="F:RNA binding"/>
    <property type="evidence" value="ECO:0007669"/>
    <property type="project" value="UniProtKB-UniRule"/>
</dbReference>
<evidence type="ECO:0000256" key="3">
    <source>
        <dbReference type="SAM" id="MobiDB-lite"/>
    </source>
</evidence>
<proteinExistence type="predicted"/>
<dbReference type="InterPro" id="IPR004088">
    <property type="entry name" value="KH_dom_type_1"/>
</dbReference>
<keyword evidence="1" id="KW-0677">Repeat</keyword>